<feature type="region of interest" description="Disordered" evidence="1">
    <location>
        <begin position="351"/>
        <end position="379"/>
    </location>
</feature>
<dbReference type="PANTHER" id="PTHR38926:SF72">
    <property type="entry name" value="IM:7136021-RELATED"/>
    <property type="match status" value="1"/>
</dbReference>
<dbReference type="AlphaFoldDB" id="A0A0C3QEW6"/>
<dbReference type="SUPFAM" id="SSF52047">
    <property type="entry name" value="RNI-like"/>
    <property type="match status" value="1"/>
</dbReference>
<name>A0A0C3QEW6_9AGAM</name>
<sequence length="387" mass="43934">LYLPIVVSHVDSRFRTIAESTALLWARIDVNLPLSLASLYLKRSKNALLDIQIDVRDGGLLKNAASRRLHAFLALAADHRERIISLSMSAFQPEQVDEMVEVMMVGPKSTYPQLRRLDTGCPIWVRIIPPLLFLEPLEYPVVVPPQLQELSLRGRRSQNWVTAFPGPLAGLKSLCLANNTKLFLSDLLIVLAKLPNLETLWAFDFRNWLDRERLLVALLHANPQLESLDLCNGVFEQPVWREAFSKVKYLKYLRLLSCELENNNLKALLELAVEEGGEQDSLPHLEHLVLDNVFHLTTRDIRRIITHSPGIRFLELRGWDGSNVADDDVQFICESVECFILQTFYKESGALDEQGEDEDHEEWSSSGTSSEGSWLSGDEEICIRPAV</sequence>
<evidence type="ECO:0008006" key="4">
    <source>
        <dbReference type="Google" id="ProtNLM"/>
    </source>
</evidence>
<evidence type="ECO:0000313" key="3">
    <source>
        <dbReference type="Proteomes" id="UP000054248"/>
    </source>
</evidence>
<reference evidence="3" key="2">
    <citation type="submission" date="2015-01" db="EMBL/GenBank/DDBJ databases">
        <title>Evolutionary Origins and Diversification of the Mycorrhizal Mutualists.</title>
        <authorList>
            <consortium name="DOE Joint Genome Institute"/>
            <consortium name="Mycorrhizal Genomics Consortium"/>
            <person name="Kohler A."/>
            <person name="Kuo A."/>
            <person name="Nagy L.G."/>
            <person name="Floudas D."/>
            <person name="Copeland A."/>
            <person name="Barry K.W."/>
            <person name="Cichocki N."/>
            <person name="Veneault-Fourrey C."/>
            <person name="LaButti K."/>
            <person name="Lindquist E.A."/>
            <person name="Lipzen A."/>
            <person name="Lundell T."/>
            <person name="Morin E."/>
            <person name="Murat C."/>
            <person name="Riley R."/>
            <person name="Ohm R."/>
            <person name="Sun H."/>
            <person name="Tunlid A."/>
            <person name="Henrissat B."/>
            <person name="Grigoriev I.V."/>
            <person name="Hibbett D.S."/>
            <person name="Martin F."/>
        </authorList>
    </citation>
    <scope>NUCLEOTIDE SEQUENCE [LARGE SCALE GENOMIC DNA]</scope>
    <source>
        <strain evidence="3">MUT 4182</strain>
    </source>
</reference>
<dbReference type="EMBL" id="KN823060">
    <property type="protein sequence ID" value="KIO24511.1"/>
    <property type="molecule type" value="Genomic_DNA"/>
</dbReference>
<dbReference type="PANTHER" id="PTHR38926">
    <property type="entry name" value="F-BOX DOMAIN CONTAINING PROTEIN, EXPRESSED"/>
    <property type="match status" value="1"/>
</dbReference>
<feature type="compositionally biased region" description="Low complexity" evidence="1">
    <location>
        <begin position="364"/>
        <end position="376"/>
    </location>
</feature>
<proteinExistence type="predicted"/>
<evidence type="ECO:0000313" key="2">
    <source>
        <dbReference type="EMBL" id="KIO24511.1"/>
    </source>
</evidence>
<gene>
    <name evidence="2" type="ORF">M407DRAFT_212540</name>
</gene>
<dbReference type="InterPro" id="IPR032675">
    <property type="entry name" value="LRR_dom_sf"/>
</dbReference>
<keyword evidence="3" id="KW-1185">Reference proteome</keyword>
<accession>A0A0C3QEW6</accession>
<organism evidence="2 3">
    <name type="scientific">Tulasnella calospora MUT 4182</name>
    <dbReference type="NCBI Taxonomy" id="1051891"/>
    <lineage>
        <taxon>Eukaryota</taxon>
        <taxon>Fungi</taxon>
        <taxon>Dikarya</taxon>
        <taxon>Basidiomycota</taxon>
        <taxon>Agaricomycotina</taxon>
        <taxon>Agaricomycetes</taxon>
        <taxon>Cantharellales</taxon>
        <taxon>Tulasnellaceae</taxon>
        <taxon>Tulasnella</taxon>
    </lineage>
</organism>
<protein>
    <recommendedName>
        <fullName evidence="4">F-box domain-containing protein</fullName>
    </recommendedName>
</protein>
<dbReference type="Proteomes" id="UP000054248">
    <property type="component" value="Unassembled WGS sequence"/>
</dbReference>
<dbReference type="Gene3D" id="3.80.10.10">
    <property type="entry name" value="Ribonuclease Inhibitor"/>
    <property type="match status" value="1"/>
</dbReference>
<reference evidence="2 3" key="1">
    <citation type="submission" date="2014-04" db="EMBL/GenBank/DDBJ databases">
        <authorList>
            <consortium name="DOE Joint Genome Institute"/>
            <person name="Kuo A."/>
            <person name="Girlanda M."/>
            <person name="Perotto S."/>
            <person name="Kohler A."/>
            <person name="Nagy L.G."/>
            <person name="Floudas D."/>
            <person name="Copeland A."/>
            <person name="Barry K.W."/>
            <person name="Cichocki N."/>
            <person name="Veneault-Fourrey C."/>
            <person name="LaButti K."/>
            <person name="Lindquist E.A."/>
            <person name="Lipzen A."/>
            <person name="Lundell T."/>
            <person name="Morin E."/>
            <person name="Murat C."/>
            <person name="Sun H."/>
            <person name="Tunlid A."/>
            <person name="Henrissat B."/>
            <person name="Grigoriev I.V."/>
            <person name="Hibbett D.S."/>
            <person name="Martin F."/>
            <person name="Nordberg H.P."/>
            <person name="Cantor M.N."/>
            <person name="Hua S.X."/>
        </authorList>
    </citation>
    <scope>NUCLEOTIDE SEQUENCE [LARGE SCALE GENOMIC DNA]</scope>
    <source>
        <strain evidence="2 3">MUT 4182</strain>
    </source>
</reference>
<feature type="non-terminal residue" evidence="2">
    <location>
        <position position="1"/>
    </location>
</feature>
<evidence type="ECO:0000256" key="1">
    <source>
        <dbReference type="SAM" id="MobiDB-lite"/>
    </source>
</evidence>
<dbReference type="HOGENOM" id="CLU_060176_0_0_1"/>
<dbReference type="OrthoDB" id="3365698at2759"/>